<dbReference type="Gene3D" id="1.10.530.10">
    <property type="match status" value="1"/>
</dbReference>
<feature type="domain" description="Transglycosylase SLT" evidence="2">
    <location>
        <begin position="113"/>
        <end position="199"/>
    </location>
</feature>
<sequence>MENNTTHGRKVIRGKQQSYKIVKRRFLLFTLAVLLIGAIIGSVIAGITAKNKQTTSEKNEYIMQQVNHYGAYDGRVFTSEISMDWSGDEYDFIPLNCKLDESTQQFTFYLCKGYDIDWTLVMALMQKESSFRSDVISATDDYGLMQINKCNHKWLTDTIGVTDYLDKEQNIRAGVFVLRKLFEEYTDPNLVLMAYNMGADGAETLWNKGIYTTPYVDDILTYQAEFNKQIEERNGDQ</sequence>
<evidence type="ECO:0000313" key="3">
    <source>
        <dbReference type="EMBL" id="DAD67616.1"/>
    </source>
</evidence>
<organism evidence="3">
    <name type="scientific">Siphoviridae sp. ctYKh4</name>
    <dbReference type="NCBI Taxonomy" id="2823586"/>
    <lineage>
        <taxon>Viruses</taxon>
        <taxon>Duplodnaviria</taxon>
        <taxon>Heunggongvirae</taxon>
        <taxon>Uroviricota</taxon>
        <taxon>Caudoviricetes</taxon>
    </lineage>
</organism>
<dbReference type="CDD" id="cd00254">
    <property type="entry name" value="LT-like"/>
    <property type="match status" value="1"/>
</dbReference>
<name>A0A8S5LCE9_9CAUD</name>
<protein>
    <recommendedName>
        <fullName evidence="2">Transglycosylase SLT domain-containing protein</fullName>
    </recommendedName>
</protein>
<accession>A0A8S5LCE9</accession>
<keyword evidence="1" id="KW-0812">Transmembrane</keyword>
<keyword evidence="1" id="KW-0472">Membrane</keyword>
<dbReference type="Pfam" id="PF01464">
    <property type="entry name" value="SLT"/>
    <property type="match status" value="1"/>
</dbReference>
<dbReference type="PANTHER" id="PTHR37423:SF2">
    <property type="entry name" value="MEMBRANE-BOUND LYTIC MUREIN TRANSGLYCOSYLASE C"/>
    <property type="match status" value="1"/>
</dbReference>
<evidence type="ECO:0000256" key="1">
    <source>
        <dbReference type="SAM" id="Phobius"/>
    </source>
</evidence>
<dbReference type="PANTHER" id="PTHR37423">
    <property type="entry name" value="SOLUBLE LYTIC MUREIN TRANSGLYCOSYLASE-RELATED"/>
    <property type="match status" value="1"/>
</dbReference>
<feature type="transmembrane region" description="Helical" evidence="1">
    <location>
        <begin position="26"/>
        <end position="49"/>
    </location>
</feature>
<evidence type="ECO:0000259" key="2">
    <source>
        <dbReference type="Pfam" id="PF01464"/>
    </source>
</evidence>
<reference evidence="3" key="1">
    <citation type="journal article" date="2021" name="Proc. Natl. Acad. Sci. U.S.A.">
        <title>A Catalog of Tens of Thousands of Viruses from Human Metagenomes Reveals Hidden Associations with Chronic Diseases.</title>
        <authorList>
            <person name="Tisza M.J."/>
            <person name="Buck C.B."/>
        </authorList>
    </citation>
    <scope>NUCLEOTIDE SEQUENCE</scope>
    <source>
        <strain evidence="3">CtYKh4</strain>
    </source>
</reference>
<proteinExistence type="predicted"/>
<dbReference type="InterPro" id="IPR008258">
    <property type="entry name" value="Transglycosylase_SLT_dom_1"/>
</dbReference>
<dbReference type="SUPFAM" id="SSF53955">
    <property type="entry name" value="Lysozyme-like"/>
    <property type="match status" value="1"/>
</dbReference>
<dbReference type="EMBL" id="BK014682">
    <property type="protein sequence ID" value="DAD67616.1"/>
    <property type="molecule type" value="Genomic_DNA"/>
</dbReference>
<dbReference type="InterPro" id="IPR023346">
    <property type="entry name" value="Lysozyme-like_dom_sf"/>
</dbReference>
<keyword evidence="1" id="KW-1133">Transmembrane helix</keyword>